<dbReference type="AlphaFoldDB" id="A0A369CDI7"/>
<evidence type="ECO:0000313" key="2">
    <source>
        <dbReference type="Proteomes" id="UP000252707"/>
    </source>
</evidence>
<reference evidence="1 2" key="1">
    <citation type="submission" date="2018-07" db="EMBL/GenBank/DDBJ databases">
        <title>Genomic Encyclopedia of Type Strains, Phase IV (KMG-IV): sequencing the most valuable type-strain genomes for metagenomic binning, comparative biology and taxonomic classification.</title>
        <authorList>
            <person name="Goeker M."/>
        </authorList>
    </citation>
    <scope>NUCLEOTIDE SEQUENCE [LARGE SCALE GENOMIC DNA]</scope>
    <source>
        <strain evidence="1 2">DSM 26407</strain>
    </source>
</reference>
<organism evidence="1 2">
    <name type="scientific">Thioalbus denitrificans</name>
    <dbReference type="NCBI Taxonomy" id="547122"/>
    <lineage>
        <taxon>Bacteria</taxon>
        <taxon>Pseudomonadati</taxon>
        <taxon>Pseudomonadota</taxon>
        <taxon>Gammaproteobacteria</taxon>
        <taxon>Chromatiales</taxon>
        <taxon>Ectothiorhodospiraceae</taxon>
        <taxon>Thioalbus</taxon>
    </lineage>
</organism>
<proteinExistence type="predicted"/>
<sequence>MADIHHNRLGAMVRLCRPLSDLEQRAWRRWHRGMTVMDVLAHRVANRTRFPVVNGGRAPA</sequence>
<accession>A0A369CDI7</accession>
<dbReference type="Proteomes" id="UP000252707">
    <property type="component" value="Unassembled WGS sequence"/>
</dbReference>
<comment type="caution">
    <text evidence="1">The sequence shown here is derived from an EMBL/GenBank/DDBJ whole genome shotgun (WGS) entry which is preliminary data.</text>
</comment>
<protein>
    <submittedName>
        <fullName evidence="1">Uncharacterized protein</fullName>
    </submittedName>
</protein>
<evidence type="ECO:0000313" key="1">
    <source>
        <dbReference type="EMBL" id="RCX32102.1"/>
    </source>
</evidence>
<gene>
    <name evidence="1" type="ORF">DFQ59_102455</name>
</gene>
<name>A0A369CDI7_9GAMM</name>
<dbReference type="EMBL" id="QPJY01000002">
    <property type="protein sequence ID" value="RCX32102.1"/>
    <property type="molecule type" value="Genomic_DNA"/>
</dbReference>
<keyword evidence="2" id="KW-1185">Reference proteome</keyword>
<dbReference type="RefSeq" id="WP_114278919.1">
    <property type="nucleotide sequence ID" value="NZ_QPJY01000002.1"/>
</dbReference>